<dbReference type="InterPro" id="IPR036390">
    <property type="entry name" value="WH_DNA-bd_sf"/>
</dbReference>
<gene>
    <name evidence="6" type="ORF">ACFOEN_00855</name>
</gene>
<dbReference type="PANTHER" id="PTHR30126:SF40">
    <property type="entry name" value="HTH-TYPE TRANSCRIPTIONAL REGULATOR GLTR"/>
    <property type="match status" value="1"/>
</dbReference>
<dbReference type="Proteomes" id="UP001595556">
    <property type="component" value="Unassembled WGS sequence"/>
</dbReference>
<dbReference type="EMBL" id="JBHRTI010000002">
    <property type="protein sequence ID" value="MFC3146184.1"/>
    <property type="molecule type" value="Genomic_DNA"/>
</dbReference>
<keyword evidence="7" id="KW-1185">Reference proteome</keyword>
<evidence type="ECO:0000256" key="3">
    <source>
        <dbReference type="ARBA" id="ARBA00023125"/>
    </source>
</evidence>
<reference evidence="7" key="1">
    <citation type="journal article" date="2019" name="Int. J. Syst. Evol. Microbiol.">
        <title>The Global Catalogue of Microorganisms (GCM) 10K type strain sequencing project: providing services to taxonomists for standard genome sequencing and annotation.</title>
        <authorList>
            <consortium name="The Broad Institute Genomics Platform"/>
            <consortium name="The Broad Institute Genome Sequencing Center for Infectious Disease"/>
            <person name="Wu L."/>
            <person name="Ma J."/>
        </authorList>
    </citation>
    <scope>NUCLEOTIDE SEQUENCE [LARGE SCALE GENOMIC DNA]</scope>
    <source>
        <strain evidence="7">KCTC 52168</strain>
    </source>
</reference>
<name>A0ABV7H194_9BURK</name>
<dbReference type="SUPFAM" id="SSF46785">
    <property type="entry name" value="Winged helix' DNA-binding domain"/>
    <property type="match status" value="1"/>
</dbReference>
<dbReference type="SUPFAM" id="SSF53850">
    <property type="entry name" value="Periplasmic binding protein-like II"/>
    <property type="match status" value="1"/>
</dbReference>
<sequence>MHPGTKYLDTFLAAYETGSFVRAAEKLHVTQSTVSYQIKQFEAWLGTPLFERTGRRVLPSALAEQLYAVCGRFMGELNALRAGVQGGQAAARPVLRLATGSSFGRYVLTPLLAGERYREAMLELRFGTDEDVCAAVANGQADAGFAYTVGASNALSFDLVYSYPLVLIAPYEMKLPRASKASAPSREDWKTWVEASSFITYDDYEETFTRWFETNFGLMPRQLRTAGHCTEIEETIALVAAGRGLSVVPRHTLAAATRAKTVREVALPGSKDTIDTVFFVSRTESWHDPVLDRLIEDVRAV</sequence>
<evidence type="ECO:0000313" key="7">
    <source>
        <dbReference type="Proteomes" id="UP001595556"/>
    </source>
</evidence>
<comment type="caution">
    <text evidence="6">The sequence shown here is derived from an EMBL/GenBank/DDBJ whole genome shotgun (WGS) entry which is preliminary data.</text>
</comment>
<keyword evidence="4" id="KW-0804">Transcription</keyword>
<evidence type="ECO:0000259" key="5">
    <source>
        <dbReference type="PROSITE" id="PS50931"/>
    </source>
</evidence>
<dbReference type="Pfam" id="PF03466">
    <property type="entry name" value="LysR_substrate"/>
    <property type="match status" value="1"/>
</dbReference>
<dbReference type="Gene3D" id="3.40.190.10">
    <property type="entry name" value="Periplasmic binding protein-like II"/>
    <property type="match status" value="2"/>
</dbReference>
<dbReference type="CDD" id="cd05466">
    <property type="entry name" value="PBP2_LTTR_substrate"/>
    <property type="match status" value="1"/>
</dbReference>
<comment type="similarity">
    <text evidence="1">Belongs to the LysR transcriptional regulatory family.</text>
</comment>
<feature type="domain" description="HTH lysR-type" evidence="5">
    <location>
        <begin position="3"/>
        <end position="60"/>
    </location>
</feature>
<dbReference type="PRINTS" id="PR00039">
    <property type="entry name" value="HTHLYSR"/>
</dbReference>
<evidence type="ECO:0000313" key="6">
    <source>
        <dbReference type="EMBL" id="MFC3146184.1"/>
    </source>
</evidence>
<protein>
    <submittedName>
        <fullName evidence="6">LysR family transcriptional regulator</fullName>
    </submittedName>
</protein>
<dbReference type="Gene3D" id="1.10.10.10">
    <property type="entry name" value="Winged helix-like DNA-binding domain superfamily/Winged helix DNA-binding domain"/>
    <property type="match status" value="1"/>
</dbReference>
<dbReference type="InterPro" id="IPR005119">
    <property type="entry name" value="LysR_subst-bd"/>
</dbReference>
<keyword evidence="2" id="KW-0805">Transcription regulation</keyword>
<proteinExistence type="inferred from homology"/>
<dbReference type="PANTHER" id="PTHR30126">
    <property type="entry name" value="HTH-TYPE TRANSCRIPTIONAL REGULATOR"/>
    <property type="match status" value="1"/>
</dbReference>
<organism evidence="6 7">
    <name type="scientific">Piscinibacterium candidicorallinum</name>
    <dbReference type="NCBI Taxonomy" id="1793872"/>
    <lineage>
        <taxon>Bacteria</taxon>
        <taxon>Pseudomonadati</taxon>
        <taxon>Pseudomonadota</taxon>
        <taxon>Betaproteobacteria</taxon>
        <taxon>Burkholderiales</taxon>
        <taxon>Piscinibacterium</taxon>
    </lineage>
</organism>
<evidence type="ECO:0000256" key="2">
    <source>
        <dbReference type="ARBA" id="ARBA00023015"/>
    </source>
</evidence>
<dbReference type="RefSeq" id="WP_377300467.1">
    <property type="nucleotide sequence ID" value="NZ_CP180191.1"/>
</dbReference>
<dbReference type="InterPro" id="IPR036388">
    <property type="entry name" value="WH-like_DNA-bd_sf"/>
</dbReference>
<dbReference type="PROSITE" id="PS50931">
    <property type="entry name" value="HTH_LYSR"/>
    <property type="match status" value="1"/>
</dbReference>
<dbReference type="InterPro" id="IPR000847">
    <property type="entry name" value="LysR_HTH_N"/>
</dbReference>
<evidence type="ECO:0000256" key="4">
    <source>
        <dbReference type="ARBA" id="ARBA00023163"/>
    </source>
</evidence>
<evidence type="ECO:0000256" key="1">
    <source>
        <dbReference type="ARBA" id="ARBA00009437"/>
    </source>
</evidence>
<keyword evidence="3" id="KW-0238">DNA-binding</keyword>
<accession>A0ABV7H194</accession>
<dbReference type="Pfam" id="PF00126">
    <property type="entry name" value="HTH_1"/>
    <property type="match status" value="1"/>
</dbReference>